<feature type="transmembrane region" description="Helical" evidence="2">
    <location>
        <begin position="89"/>
        <end position="108"/>
    </location>
</feature>
<dbReference type="Proteomes" id="UP000621266">
    <property type="component" value="Unassembled WGS sequence"/>
</dbReference>
<accession>A0ABQ7FJM7</accession>
<evidence type="ECO:0000313" key="3">
    <source>
        <dbReference type="EMBL" id="KAF4408798.1"/>
    </source>
</evidence>
<keyword evidence="2" id="KW-0472">Membrane</keyword>
<name>A0ABQ7FJM7_9ACTN</name>
<evidence type="ECO:0000256" key="2">
    <source>
        <dbReference type="SAM" id="Phobius"/>
    </source>
</evidence>
<protein>
    <submittedName>
        <fullName evidence="3">Cytochrome d ubiquinol oxidase subunit II</fullName>
    </submittedName>
</protein>
<proteinExistence type="predicted"/>
<organism evidence="3 4">
    <name type="scientific">Streptomyces lycii</name>
    <dbReference type="NCBI Taxonomy" id="2654337"/>
    <lineage>
        <taxon>Bacteria</taxon>
        <taxon>Bacillati</taxon>
        <taxon>Actinomycetota</taxon>
        <taxon>Actinomycetes</taxon>
        <taxon>Kitasatosporales</taxon>
        <taxon>Streptomycetaceae</taxon>
        <taxon>Streptomyces</taxon>
    </lineage>
</organism>
<keyword evidence="2" id="KW-1133">Transmembrane helix</keyword>
<comment type="caution">
    <text evidence="3">The sequence shown here is derived from an EMBL/GenBank/DDBJ whole genome shotgun (WGS) entry which is preliminary data.</text>
</comment>
<feature type="transmembrane region" description="Helical" evidence="2">
    <location>
        <begin position="64"/>
        <end position="83"/>
    </location>
</feature>
<dbReference type="RefSeq" id="WP_156205994.1">
    <property type="nucleotide sequence ID" value="NZ_WHPN01000262.1"/>
</dbReference>
<gene>
    <name evidence="3" type="ORF">GCU69_12150</name>
</gene>
<feature type="region of interest" description="Disordered" evidence="1">
    <location>
        <begin position="1"/>
        <end position="39"/>
    </location>
</feature>
<keyword evidence="2" id="KW-0812">Transmembrane</keyword>
<reference evidence="3 4" key="1">
    <citation type="submission" date="2019-10" db="EMBL/GenBank/DDBJ databases">
        <title>Streptomyces tenebrisbrunneis sp.nov., an endogenous actinomycete isolated from of Lycium ruthenicum.</title>
        <authorList>
            <person name="Ma L."/>
        </authorList>
    </citation>
    <scope>NUCLEOTIDE SEQUENCE [LARGE SCALE GENOMIC DNA]</scope>
    <source>
        <strain evidence="3 4">TRM 66187</strain>
    </source>
</reference>
<dbReference type="EMBL" id="WHPN01000262">
    <property type="protein sequence ID" value="KAF4408798.1"/>
    <property type="molecule type" value="Genomic_DNA"/>
</dbReference>
<keyword evidence="4" id="KW-1185">Reference proteome</keyword>
<evidence type="ECO:0000313" key="4">
    <source>
        <dbReference type="Proteomes" id="UP000621266"/>
    </source>
</evidence>
<feature type="compositionally biased region" description="Pro residues" evidence="1">
    <location>
        <begin position="13"/>
        <end position="36"/>
    </location>
</feature>
<sequence length="493" mass="53109">MDDDRAYAMSQPEPQPAPPPVPPMPPVPPAPPAPPPRPHDPLAVALGNASFLGAGYLLMRRYRWAAAALAGTVVLVFVLLSYAEPWCEVLLLLWWAAGVGHGWFLAGGRGRRLAVRRERVVALGVTVPVLLATALLRYDTSVIDGDMTGARASGDCAGVVSAQEKTWFGNRLADAPLAARGERMAETCERLERAAAKLTSGLVGDTDALRAGFDLLAEVRAQPGNEKTVDVVLNGFLDSLPTRNPCPTAKVTDWLRDHTPGHPALDRSEETVRQAAPGALVECADDHMVAEEWKKARARYEQLLDQYPDDSRADAARKGAREATQTIELENVTELLEGGTGHRPEYCDKPAKYSGAKAYGKGTNRAMFFGNAEYTDQLPGGWRTTDPAKAVLVVCAGEAEDGDAVRTCPYEHKLAIGGVQDVTFHKIDIPVQVYELRTGKKVADRTVQISGTSCPAVLEYETIISADIGPPSDIQVEASKGDVRAGFESLIDR</sequence>
<feature type="transmembrane region" description="Helical" evidence="2">
    <location>
        <begin position="120"/>
        <end position="138"/>
    </location>
</feature>
<evidence type="ECO:0000256" key="1">
    <source>
        <dbReference type="SAM" id="MobiDB-lite"/>
    </source>
</evidence>